<proteinExistence type="predicted"/>
<dbReference type="Proteomes" id="UP001054837">
    <property type="component" value="Unassembled WGS sequence"/>
</dbReference>
<organism evidence="1 2">
    <name type="scientific">Caerostris darwini</name>
    <dbReference type="NCBI Taxonomy" id="1538125"/>
    <lineage>
        <taxon>Eukaryota</taxon>
        <taxon>Metazoa</taxon>
        <taxon>Ecdysozoa</taxon>
        <taxon>Arthropoda</taxon>
        <taxon>Chelicerata</taxon>
        <taxon>Arachnida</taxon>
        <taxon>Araneae</taxon>
        <taxon>Araneomorphae</taxon>
        <taxon>Entelegynae</taxon>
        <taxon>Araneoidea</taxon>
        <taxon>Araneidae</taxon>
        <taxon>Caerostris</taxon>
    </lineage>
</organism>
<evidence type="ECO:0000313" key="1">
    <source>
        <dbReference type="EMBL" id="GIY15370.1"/>
    </source>
</evidence>
<protein>
    <submittedName>
        <fullName evidence="1">Uncharacterized protein</fullName>
    </submittedName>
</protein>
<evidence type="ECO:0000313" key="2">
    <source>
        <dbReference type="Proteomes" id="UP001054837"/>
    </source>
</evidence>
<name>A0AAV4R1J4_9ARAC</name>
<dbReference type="AlphaFoldDB" id="A0AAV4R1J4"/>
<gene>
    <name evidence="1" type="ORF">CDAR_532011</name>
</gene>
<reference evidence="1 2" key="1">
    <citation type="submission" date="2021-06" db="EMBL/GenBank/DDBJ databases">
        <title>Caerostris darwini draft genome.</title>
        <authorList>
            <person name="Kono N."/>
            <person name="Arakawa K."/>
        </authorList>
    </citation>
    <scope>NUCLEOTIDE SEQUENCE [LARGE SCALE GENOMIC DNA]</scope>
</reference>
<comment type="caution">
    <text evidence="1">The sequence shown here is derived from an EMBL/GenBank/DDBJ whole genome shotgun (WGS) entry which is preliminary data.</text>
</comment>
<keyword evidence="2" id="KW-1185">Reference proteome</keyword>
<dbReference type="EMBL" id="BPLQ01005522">
    <property type="protein sequence ID" value="GIY15370.1"/>
    <property type="molecule type" value="Genomic_DNA"/>
</dbReference>
<sequence length="96" mass="10357">MQHFITVVAAMAKARLLRQVSDFFLLGVAGHIGLGPYGYTTGIRAEPKSDNDTQTKAGVVTPSCYCCMSRDSMASALKSNIIRKHIPLTFYTGTAS</sequence>
<accession>A0AAV4R1J4</accession>